<evidence type="ECO:0000313" key="4">
    <source>
        <dbReference type="Proteomes" id="UP001183809"/>
    </source>
</evidence>
<name>A0ABU2UA90_9ACTN</name>
<dbReference type="InterPro" id="IPR047655">
    <property type="entry name" value="Transpos_IS630-like"/>
</dbReference>
<dbReference type="InterPro" id="IPR012337">
    <property type="entry name" value="RNaseH-like_sf"/>
</dbReference>
<dbReference type="InterPro" id="IPR036397">
    <property type="entry name" value="RNaseH_sf"/>
</dbReference>
<evidence type="ECO:0000256" key="1">
    <source>
        <dbReference type="SAM" id="MobiDB-lite"/>
    </source>
</evidence>
<evidence type="ECO:0000313" key="3">
    <source>
        <dbReference type="EMBL" id="MDT0469887.1"/>
    </source>
</evidence>
<sequence>MRMSCSQPSPKCRHPTRPVEPGQIEQREFEYRRHGTASIIAALDVHTGQVLVEDIVRNDSATFIRFLRMLDQSIDPKLTIHLVLDNGSSHVSKATRAWLAAHPRFAVHHTPKHASWLDQVEIFFSILAC</sequence>
<dbReference type="InterPro" id="IPR038717">
    <property type="entry name" value="Tc1-like_DDE_dom"/>
</dbReference>
<dbReference type="Pfam" id="PF13358">
    <property type="entry name" value="DDE_3"/>
    <property type="match status" value="1"/>
</dbReference>
<reference evidence="4" key="1">
    <citation type="submission" date="2023-07" db="EMBL/GenBank/DDBJ databases">
        <title>30 novel species of actinomycetes from the DSMZ collection.</title>
        <authorList>
            <person name="Nouioui I."/>
        </authorList>
    </citation>
    <scope>NUCLEOTIDE SEQUENCE [LARGE SCALE GENOMIC DNA]</scope>
    <source>
        <strain evidence="4">DSM 41699</strain>
    </source>
</reference>
<gene>
    <name evidence="3" type="ORF">RM764_44365</name>
</gene>
<dbReference type="EMBL" id="JAVREY010000138">
    <property type="protein sequence ID" value="MDT0469887.1"/>
    <property type="molecule type" value="Genomic_DNA"/>
</dbReference>
<dbReference type="Proteomes" id="UP001183809">
    <property type="component" value="Unassembled WGS sequence"/>
</dbReference>
<organism evidence="3 4">
    <name type="scientific">Streptomyces gibsoniae</name>
    <dbReference type="NCBI Taxonomy" id="3075529"/>
    <lineage>
        <taxon>Bacteria</taxon>
        <taxon>Bacillati</taxon>
        <taxon>Actinomycetota</taxon>
        <taxon>Actinomycetes</taxon>
        <taxon>Kitasatosporales</taxon>
        <taxon>Streptomycetaceae</taxon>
        <taxon>Streptomyces</taxon>
    </lineage>
</organism>
<comment type="caution">
    <text evidence="3">The sequence shown here is derived from an EMBL/GenBank/DDBJ whole genome shotgun (WGS) entry which is preliminary data.</text>
</comment>
<dbReference type="RefSeq" id="WP_311701304.1">
    <property type="nucleotide sequence ID" value="NZ_JAVREY010000138.1"/>
</dbReference>
<proteinExistence type="predicted"/>
<evidence type="ECO:0000259" key="2">
    <source>
        <dbReference type="Pfam" id="PF13358"/>
    </source>
</evidence>
<feature type="domain" description="Tc1-like transposase DDE" evidence="2">
    <location>
        <begin position="16"/>
        <end position="127"/>
    </location>
</feature>
<accession>A0ABU2UA90</accession>
<dbReference type="SUPFAM" id="SSF53098">
    <property type="entry name" value="Ribonuclease H-like"/>
    <property type="match status" value="1"/>
</dbReference>
<feature type="region of interest" description="Disordered" evidence="1">
    <location>
        <begin position="1"/>
        <end position="20"/>
    </location>
</feature>
<protein>
    <submittedName>
        <fullName evidence="3">IS630 family transposase</fullName>
    </submittedName>
</protein>
<keyword evidence="4" id="KW-1185">Reference proteome</keyword>
<dbReference type="NCBIfam" id="NF033545">
    <property type="entry name" value="transpos_IS630"/>
    <property type="match status" value="1"/>
</dbReference>
<dbReference type="Gene3D" id="3.30.420.10">
    <property type="entry name" value="Ribonuclease H-like superfamily/Ribonuclease H"/>
    <property type="match status" value="1"/>
</dbReference>